<keyword evidence="5 8" id="KW-1133">Transmembrane helix</keyword>
<keyword evidence="3" id="KW-1003">Cell membrane</keyword>
<reference evidence="10" key="1">
    <citation type="journal article" date="2019" name="Int. J. Syst. Evol. Microbiol.">
        <title>The Global Catalogue of Microorganisms (GCM) 10K type strain sequencing project: providing services to taxonomists for standard genome sequencing and annotation.</title>
        <authorList>
            <consortium name="The Broad Institute Genomics Platform"/>
            <consortium name="The Broad Institute Genome Sequencing Center for Infectious Disease"/>
            <person name="Wu L."/>
            <person name="Ma J."/>
        </authorList>
    </citation>
    <scope>NUCLEOTIDE SEQUENCE [LARGE SCALE GENOMIC DNA]</scope>
    <source>
        <strain evidence="10">GH52</strain>
    </source>
</reference>
<protein>
    <submittedName>
        <fullName evidence="9">DMT family transporter</fullName>
    </submittedName>
</protein>
<organism evidence="9 10">
    <name type="scientific">Paenibacillus yanchengensis</name>
    <dbReference type="NCBI Taxonomy" id="2035833"/>
    <lineage>
        <taxon>Bacteria</taxon>
        <taxon>Bacillati</taxon>
        <taxon>Bacillota</taxon>
        <taxon>Bacilli</taxon>
        <taxon>Bacillales</taxon>
        <taxon>Paenibacillaceae</taxon>
        <taxon>Paenibacillus</taxon>
    </lineage>
</organism>
<dbReference type="SUPFAM" id="SSF103481">
    <property type="entry name" value="Multidrug resistance efflux transporter EmrE"/>
    <property type="match status" value="1"/>
</dbReference>
<evidence type="ECO:0000256" key="5">
    <source>
        <dbReference type="ARBA" id="ARBA00022989"/>
    </source>
</evidence>
<feature type="transmembrane region" description="Helical" evidence="8">
    <location>
        <begin position="87"/>
        <end position="106"/>
    </location>
</feature>
<dbReference type="RefSeq" id="WP_377775181.1">
    <property type="nucleotide sequence ID" value="NZ_JBHUHO010000047.1"/>
</dbReference>
<evidence type="ECO:0000256" key="3">
    <source>
        <dbReference type="ARBA" id="ARBA00022475"/>
    </source>
</evidence>
<evidence type="ECO:0000256" key="4">
    <source>
        <dbReference type="ARBA" id="ARBA00022692"/>
    </source>
</evidence>
<feature type="transmembrane region" description="Helical" evidence="8">
    <location>
        <begin position="60"/>
        <end position="81"/>
    </location>
</feature>
<evidence type="ECO:0000256" key="1">
    <source>
        <dbReference type="ARBA" id="ARBA00004651"/>
    </source>
</evidence>
<proteinExistence type="inferred from homology"/>
<comment type="subcellular location">
    <subcellularLocation>
        <location evidence="1 7">Cell membrane</location>
        <topology evidence="1 7">Multi-pass membrane protein</topology>
    </subcellularLocation>
</comment>
<evidence type="ECO:0000256" key="6">
    <source>
        <dbReference type="ARBA" id="ARBA00023136"/>
    </source>
</evidence>
<evidence type="ECO:0000313" key="9">
    <source>
        <dbReference type="EMBL" id="MFD2117846.1"/>
    </source>
</evidence>
<feature type="transmembrane region" description="Helical" evidence="8">
    <location>
        <begin position="35"/>
        <end position="53"/>
    </location>
</feature>
<accession>A0ABW4YQC0</accession>
<comment type="similarity">
    <text evidence="7">Belongs to the drug/metabolite transporter (DMT) superfamily. Small multidrug resistance (SMR) (TC 2.A.7.1) family.</text>
</comment>
<dbReference type="Pfam" id="PF00893">
    <property type="entry name" value="Multi_Drug_Res"/>
    <property type="match status" value="1"/>
</dbReference>
<evidence type="ECO:0000256" key="7">
    <source>
        <dbReference type="RuleBase" id="RU003942"/>
    </source>
</evidence>
<dbReference type="InterPro" id="IPR037185">
    <property type="entry name" value="EmrE-like"/>
</dbReference>
<keyword evidence="10" id="KW-1185">Reference proteome</keyword>
<keyword evidence="6 8" id="KW-0472">Membrane</keyword>
<dbReference type="InterPro" id="IPR000390">
    <property type="entry name" value="Small_drug/metabolite_transptr"/>
</dbReference>
<comment type="caution">
    <text evidence="9">The sequence shown here is derived from an EMBL/GenBank/DDBJ whole genome shotgun (WGS) entry which is preliminary data.</text>
</comment>
<name>A0ABW4YQC0_9BACL</name>
<evidence type="ECO:0000313" key="10">
    <source>
        <dbReference type="Proteomes" id="UP001597362"/>
    </source>
</evidence>
<dbReference type="Gene3D" id="1.10.3730.20">
    <property type="match status" value="1"/>
</dbReference>
<dbReference type="PANTHER" id="PTHR30561">
    <property type="entry name" value="SMR FAMILY PROTON-DEPENDENT DRUG EFFLUX TRANSPORTER SUGE"/>
    <property type="match status" value="1"/>
</dbReference>
<dbReference type="InterPro" id="IPR045324">
    <property type="entry name" value="Small_multidrug_res"/>
</dbReference>
<dbReference type="Proteomes" id="UP001597362">
    <property type="component" value="Unassembled WGS sequence"/>
</dbReference>
<dbReference type="PANTHER" id="PTHR30561:SF1">
    <property type="entry name" value="MULTIDRUG TRANSPORTER EMRE"/>
    <property type="match status" value="1"/>
</dbReference>
<keyword evidence="4 7" id="KW-0812">Transmembrane</keyword>
<sequence length="116" mass="12336">MRLKGILLLTGAIICEVFGTTMLKLTEGFTKITPSILFILGFTLAFGFLTISMKYIPLSFAYAIWSGAGTVLTAMIGFIIWSEPVNILTAMGIILIVGGIALLNQADRTAATVSSS</sequence>
<gene>
    <name evidence="9" type="ORF">ACFSJH_19110</name>
</gene>
<dbReference type="EMBL" id="JBHUHO010000047">
    <property type="protein sequence ID" value="MFD2117846.1"/>
    <property type="molecule type" value="Genomic_DNA"/>
</dbReference>
<evidence type="ECO:0000256" key="2">
    <source>
        <dbReference type="ARBA" id="ARBA00022448"/>
    </source>
</evidence>
<evidence type="ECO:0000256" key="8">
    <source>
        <dbReference type="SAM" id="Phobius"/>
    </source>
</evidence>
<keyword evidence="2" id="KW-0813">Transport</keyword>